<organism evidence="2">
    <name type="scientific">Prunus dulcis</name>
    <name type="common">Almond</name>
    <name type="synonym">Amygdalus dulcis</name>
    <dbReference type="NCBI Taxonomy" id="3755"/>
    <lineage>
        <taxon>Eukaryota</taxon>
        <taxon>Viridiplantae</taxon>
        <taxon>Streptophyta</taxon>
        <taxon>Embryophyta</taxon>
        <taxon>Tracheophyta</taxon>
        <taxon>Spermatophyta</taxon>
        <taxon>Magnoliopsida</taxon>
        <taxon>eudicotyledons</taxon>
        <taxon>Gunneridae</taxon>
        <taxon>Pentapetalae</taxon>
        <taxon>rosids</taxon>
        <taxon>fabids</taxon>
        <taxon>Rosales</taxon>
        <taxon>Rosaceae</taxon>
        <taxon>Amygdaloideae</taxon>
        <taxon>Amygdaleae</taxon>
        <taxon>Prunus</taxon>
    </lineage>
</organism>
<dbReference type="PANTHER" id="PTHR33566:SF9">
    <property type="entry name" value="DEFECTIVE IN MERISTEM SILENCING PROTEIN"/>
    <property type="match status" value="1"/>
</dbReference>
<proteinExistence type="predicted"/>
<evidence type="ECO:0000313" key="2">
    <source>
        <dbReference type="EMBL" id="BBG97658.1"/>
    </source>
</evidence>
<dbReference type="AlphaFoldDB" id="A0A4Y1R0P0"/>
<sequence length="327" mass="36251">MPKIKRHEDNIKFLQSEINRLSESILDLQVSLGKHLPANGTGTTNESGTTLAEKDETEQILRHEKSAASLLCRLNLLKSPHTTQALNLALTKDVLGIVGIVATLGRVDDDNLSRTYEGVKVLEKYDADGTIISTAADDPQRKLSLPKPKLPNGECPPAFLDYAVNTINLDDKNLDCLTSGGHGLRETLFYSLFSRLQIYRTRAEMHLALPCINDGALSLDGGVIKKSGVFILGSRKDIEVKFPATSGESSMSAKYLETEDMIKKLKWERSHVTEDMQREQELLDFAKANFTRQKHAGQDGGISSYNLYILKPSWFVTLKIVDSFSLA</sequence>
<dbReference type="EMBL" id="AP019298">
    <property type="protein sequence ID" value="BBG97658.1"/>
    <property type="molecule type" value="Genomic_DNA"/>
</dbReference>
<gene>
    <name evidence="2" type="ORF">Prudu_006860</name>
</gene>
<accession>A0A4Y1R0P0</accession>
<keyword evidence="1" id="KW-0175">Coiled coil</keyword>
<dbReference type="PANTHER" id="PTHR33566">
    <property type="entry name" value="EN/SPM-LIKE TRANSPOSON-RELATED"/>
    <property type="match status" value="1"/>
</dbReference>
<evidence type="ECO:0000256" key="1">
    <source>
        <dbReference type="SAM" id="Coils"/>
    </source>
</evidence>
<name>A0A4Y1R0P0_PRUDU</name>
<protein>
    <submittedName>
        <fullName evidence="2">Defective in meristem silencing 3</fullName>
    </submittedName>
</protein>
<reference evidence="2" key="1">
    <citation type="journal article" date="2019" name="Science">
        <title>Mutation of a bHLH transcription factor allowed almond domestication.</title>
        <authorList>
            <person name="Sanchez-Perez R."/>
            <person name="Pavan S."/>
            <person name="Mazzeo R."/>
            <person name="Moldovan C."/>
            <person name="Aiese Cigliano R."/>
            <person name="Del Cueto J."/>
            <person name="Ricciardi F."/>
            <person name="Lotti C."/>
            <person name="Ricciardi L."/>
            <person name="Dicenta F."/>
            <person name="Lopez-Marques R.L."/>
            <person name="Lindberg Moller B."/>
        </authorList>
    </citation>
    <scope>NUCLEOTIDE SEQUENCE</scope>
</reference>
<feature type="coiled-coil region" evidence="1">
    <location>
        <begin position="4"/>
        <end position="31"/>
    </location>
</feature>